<feature type="region of interest" description="Disordered" evidence="1">
    <location>
        <begin position="103"/>
        <end position="143"/>
    </location>
</feature>
<feature type="region of interest" description="Disordered" evidence="1">
    <location>
        <begin position="306"/>
        <end position="325"/>
    </location>
</feature>
<proteinExistence type="predicted"/>
<accession>V4AU62</accession>
<keyword evidence="3" id="KW-1185">Reference proteome</keyword>
<feature type="compositionally biased region" description="Low complexity" evidence="1">
    <location>
        <begin position="361"/>
        <end position="375"/>
    </location>
</feature>
<feature type="region of interest" description="Disordered" evidence="1">
    <location>
        <begin position="338"/>
        <end position="397"/>
    </location>
</feature>
<feature type="compositionally biased region" description="Polar residues" evidence="1">
    <location>
        <begin position="125"/>
        <end position="143"/>
    </location>
</feature>
<dbReference type="CTD" id="20248616"/>
<gene>
    <name evidence="2" type="ORF">LOTGIDRAFT_231514</name>
</gene>
<sequence length="496" mass="53077">MKHKNEKPILPKPEVGSIIQTTTVPQTNPPATNRTPPPQVVHVNPNGSPPDLLQGKSSNSGQNISVSQGASHGGIFISNFNSAGSAAAQAVVLPDVFQANPLNQSTASFPQQPNQFPHPQQPSNTSQTASQNNFTDSTFNTSGQSDLSFTDSSFNTSGNQSTLSFESNTSFGSLNAESIDLVSLSKDLQSSIKCTLPSSQASFTSTQGGFQYQQDQHGASYRQQMDVMNPEPRVPNIQPTDLNFTAQGFDQNMVISSQAMSQQPSGFTQSTAFHPQQPYNHPIPSQPTQFQPDITNQTQHETIPDLLNFTPTSDYGISSPKAFQHDSPAFYDQMQMNQQGSTNSNSQPQEASASGEPVWNTSSVSSTSPSYTANSPGLKVDCSSPERKPSNQTNSQLQPDLIALLSKQMSKSLLDNIMPPSLSLTPRGTGAGYGVGMDMDALLVQAQVTSDSGTQSPLSSSLLADWLEVTGGNLIADIQDLEQEMSTQSPLPFPDL</sequence>
<feature type="compositionally biased region" description="Polar residues" evidence="1">
    <location>
        <begin position="338"/>
        <end position="352"/>
    </location>
</feature>
<evidence type="ECO:0000313" key="2">
    <source>
        <dbReference type="EMBL" id="ESO97316.1"/>
    </source>
</evidence>
<dbReference type="AlphaFoldDB" id="V4AU62"/>
<feature type="compositionally biased region" description="Polar residues" evidence="1">
    <location>
        <begin position="55"/>
        <end position="70"/>
    </location>
</feature>
<feature type="region of interest" description="Disordered" evidence="1">
    <location>
        <begin position="1"/>
        <end position="72"/>
    </location>
</feature>
<feature type="compositionally biased region" description="Low complexity" evidence="1">
    <location>
        <begin position="25"/>
        <end position="34"/>
    </location>
</feature>
<dbReference type="RefSeq" id="XP_009051920.1">
    <property type="nucleotide sequence ID" value="XM_009053672.1"/>
</dbReference>
<dbReference type="GeneID" id="20248616"/>
<dbReference type="HOGENOM" id="CLU_550176_0_0_1"/>
<evidence type="ECO:0000256" key="1">
    <source>
        <dbReference type="SAM" id="MobiDB-lite"/>
    </source>
</evidence>
<protein>
    <submittedName>
        <fullName evidence="2">Uncharacterized protein</fullName>
    </submittedName>
</protein>
<reference evidence="2 3" key="1">
    <citation type="journal article" date="2013" name="Nature">
        <title>Insights into bilaterian evolution from three spiralian genomes.</title>
        <authorList>
            <person name="Simakov O."/>
            <person name="Marletaz F."/>
            <person name="Cho S.J."/>
            <person name="Edsinger-Gonzales E."/>
            <person name="Havlak P."/>
            <person name="Hellsten U."/>
            <person name="Kuo D.H."/>
            <person name="Larsson T."/>
            <person name="Lv J."/>
            <person name="Arendt D."/>
            <person name="Savage R."/>
            <person name="Osoegawa K."/>
            <person name="de Jong P."/>
            <person name="Grimwood J."/>
            <person name="Chapman J.A."/>
            <person name="Shapiro H."/>
            <person name="Aerts A."/>
            <person name="Otillar R.P."/>
            <person name="Terry A.Y."/>
            <person name="Boore J.L."/>
            <person name="Grigoriev I.V."/>
            <person name="Lindberg D.R."/>
            <person name="Seaver E.C."/>
            <person name="Weisblat D.A."/>
            <person name="Putnam N.H."/>
            <person name="Rokhsar D.S."/>
        </authorList>
    </citation>
    <scope>NUCLEOTIDE SEQUENCE [LARGE SCALE GENOMIC DNA]</scope>
</reference>
<feature type="compositionally biased region" description="Low complexity" evidence="1">
    <location>
        <begin position="108"/>
        <end position="124"/>
    </location>
</feature>
<dbReference type="EMBL" id="KB201305">
    <property type="protein sequence ID" value="ESO97316.1"/>
    <property type="molecule type" value="Genomic_DNA"/>
</dbReference>
<name>V4AU62_LOTGI</name>
<dbReference type="Proteomes" id="UP000030746">
    <property type="component" value="Unassembled WGS sequence"/>
</dbReference>
<dbReference type="STRING" id="225164.V4AU62"/>
<organism evidence="2 3">
    <name type="scientific">Lottia gigantea</name>
    <name type="common">Giant owl limpet</name>
    <dbReference type="NCBI Taxonomy" id="225164"/>
    <lineage>
        <taxon>Eukaryota</taxon>
        <taxon>Metazoa</taxon>
        <taxon>Spiralia</taxon>
        <taxon>Lophotrochozoa</taxon>
        <taxon>Mollusca</taxon>
        <taxon>Gastropoda</taxon>
        <taxon>Patellogastropoda</taxon>
        <taxon>Lottioidea</taxon>
        <taxon>Lottiidae</taxon>
        <taxon>Lottia</taxon>
    </lineage>
</organism>
<dbReference type="OrthoDB" id="192887at2759"/>
<evidence type="ECO:0000313" key="3">
    <source>
        <dbReference type="Proteomes" id="UP000030746"/>
    </source>
</evidence>
<dbReference type="KEGG" id="lgi:LOTGIDRAFT_231514"/>